<proteinExistence type="predicted"/>
<dbReference type="InterPro" id="IPR036388">
    <property type="entry name" value="WH-like_DNA-bd_sf"/>
</dbReference>
<dbReference type="Gene3D" id="1.10.10.10">
    <property type="entry name" value="Winged helix-like DNA-binding domain superfamily/Winged helix DNA-binding domain"/>
    <property type="match status" value="1"/>
</dbReference>
<feature type="domain" description="HTH luxR-type" evidence="4">
    <location>
        <begin position="162"/>
        <end position="227"/>
    </location>
</feature>
<dbReference type="EMBL" id="RJUL01000011">
    <property type="protein sequence ID" value="ROQ21976.1"/>
    <property type="molecule type" value="Genomic_DNA"/>
</dbReference>
<keyword evidence="6" id="KW-1185">Reference proteome</keyword>
<dbReference type="Gene3D" id="3.30.450.80">
    <property type="entry name" value="Transcription factor LuxR-like, autoinducer-binding domain"/>
    <property type="match status" value="1"/>
</dbReference>
<evidence type="ECO:0000313" key="6">
    <source>
        <dbReference type="Proteomes" id="UP000268033"/>
    </source>
</evidence>
<dbReference type="PANTHER" id="PTHR44688">
    <property type="entry name" value="DNA-BINDING TRANSCRIPTIONAL ACTIVATOR DEVR_DOSR"/>
    <property type="match status" value="1"/>
</dbReference>
<dbReference type="RefSeq" id="WP_170164166.1">
    <property type="nucleotide sequence ID" value="NZ_JBLXAC010000011.1"/>
</dbReference>
<dbReference type="CDD" id="cd06170">
    <property type="entry name" value="LuxR_C_like"/>
    <property type="match status" value="1"/>
</dbReference>
<comment type="caution">
    <text evidence="5">The sequence shown here is derived from an EMBL/GenBank/DDBJ whole genome shotgun (WGS) entry which is preliminary data.</text>
</comment>
<protein>
    <submittedName>
        <fullName evidence="5">DNA-binding CsgD family transcriptional regulator</fullName>
    </submittedName>
</protein>
<keyword evidence="2 5" id="KW-0238">DNA-binding</keyword>
<evidence type="ECO:0000256" key="1">
    <source>
        <dbReference type="ARBA" id="ARBA00023015"/>
    </source>
</evidence>
<dbReference type="PANTHER" id="PTHR44688:SF25">
    <property type="entry name" value="HTH LUXR-TYPE DOMAIN-CONTAINING PROTEIN"/>
    <property type="match status" value="1"/>
</dbReference>
<sequence length="230" mass="25667">MEGHIDICSVLADARAIDSRASLGQSLGNLTRQLGATHYWFAMHKPLTLTRHDVLSLHNIPFEWGAGLTQSKTVDCPVAQYASEHTEVTALSPLLKKNYQQALKSQRLIGLVTPVHGMGLSFGSLTFFFRDPDSVRFFSANVDLLAAIFQVLHQQANRILMEEAQNPKLSPREKECLKWVSEGKTTWEVAKILNIAERTASFHLNNVLAKTQSENRNQAITKLLLNGSIF</sequence>
<gene>
    <name evidence="5" type="ORF">EDC28_11178</name>
</gene>
<dbReference type="AlphaFoldDB" id="A0A3N1PBG0"/>
<keyword evidence="1" id="KW-0805">Transcription regulation</keyword>
<dbReference type="GO" id="GO:0006355">
    <property type="term" value="P:regulation of DNA-templated transcription"/>
    <property type="evidence" value="ECO:0007669"/>
    <property type="project" value="InterPro"/>
</dbReference>
<dbReference type="Proteomes" id="UP000268033">
    <property type="component" value="Unassembled WGS sequence"/>
</dbReference>
<keyword evidence="3" id="KW-0804">Transcription</keyword>
<dbReference type="STRING" id="584787.GCA_001247655_00877"/>
<dbReference type="SUPFAM" id="SSF75516">
    <property type="entry name" value="Pheromone-binding domain of LuxR-like quorum-sensing transcription factors"/>
    <property type="match status" value="1"/>
</dbReference>
<name>A0A3N1PBG0_9GAMM</name>
<dbReference type="Pfam" id="PF00196">
    <property type="entry name" value="GerE"/>
    <property type="match status" value="1"/>
</dbReference>
<dbReference type="InterPro" id="IPR000792">
    <property type="entry name" value="Tscrpt_reg_LuxR_C"/>
</dbReference>
<dbReference type="InterPro" id="IPR016032">
    <property type="entry name" value="Sig_transdc_resp-reg_C-effctor"/>
</dbReference>
<dbReference type="SUPFAM" id="SSF46894">
    <property type="entry name" value="C-terminal effector domain of the bipartite response regulators"/>
    <property type="match status" value="1"/>
</dbReference>
<evidence type="ECO:0000313" key="5">
    <source>
        <dbReference type="EMBL" id="ROQ21976.1"/>
    </source>
</evidence>
<evidence type="ECO:0000256" key="3">
    <source>
        <dbReference type="ARBA" id="ARBA00023163"/>
    </source>
</evidence>
<dbReference type="PRINTS" id="PR00038">
    <property type="entry name" value="HTHLUXR"/>
</dbReference>
<dbReference type="PROSITE" id="PS50043">
    <property type="entry name" value="HTH_LUXR_2"/>
    <property type="match status" value="1"/>
</dbReference>
<dbReference type="SMART" id="SM00421">
    <property type="entry name" value="HTH_LUXR"/>
    <property type="match status" value="1"/>
</dbReference>
<organism evidence="5 6">
    <name type="scientific">Gallaecimonas pentaromativorans</name>
    <dbReference type="NCBI Taxonomy" id="584787"/>
    <lineage>
        <taxon>Bacteria</taxon>
        <taxon>Pseudomonadati</taxon>
        <taxon>Pseudomonadota</taxon>
        <taxon>Gammaproteobacteria</taxon>
        <taxon>Enterobacterales</taxon>
        <taxon>Gallaecimonadaceae</taxon>
        <taxon>Gallaecimonas</taxon>
    </lineage>
</organism>
<evidence type="ECO:0000256" key="2">
    <source>
        <dbReference type="ARBA" id="ARBA00023125"/>
    </source>
</evidence>
<accession>A0A3N1PBG0</accession>
<dbReference type="InterPro" id="IPR036693">
    <property type="entry name" value="TF_LuxR_autoind-bd_dom_sf"/>
</dbReference>
<evidence type="ECO:0000259" key="4">
    <source>
        <dbReference type="PROSITE" id="PS50043"/>
    </source>
</evidence>
<reference evidence="5 6" key="1">
    <citation type="submission" date="2018-11" db="EMBL/GenBank/DDBJ databases">
        <title>Genomic Encyclopedia of Type Strains, Phase IV (KMG-IV): sequencing the most valuable type-strain genomes for metagenomic binning, comparative biology and taxonomic classification.</title>
        <authorList>
            <person name="Goeker M."/>
        </authorList>
    </citation>
    <scope>NUCLEOTIDE SEQUENCE [LARGE SCALE GENOMIC DNA]</scope>
    <source>
        <strain evidence="5 6">DSM 21945</strain>
    </source>
</reference>
<dbReference type="GO" id="GO:0003677">
    <property type="term" value="F:DNA binding"/>
    <property type="evidence" value="ECO:0007669"/>
    <property type="project" value="UniProtKB-KW"/>
</dbReference>